<name>A0A2I1GBR5_9GLOM</name>
<comment type="caution">
    <text evidence="1">The sequence shown here is derived from an EMBL/GenBank/DDBJ whole genome shotgun (WGS) entry which is preliminary data.</text>
</comment>
<gene>
    <name evidence="1" type="ORF">RhiirA4_458236</name>
</gene>
<protein>
    <submittedName>
        <fullName evidence="1">Uncharacterized protein</fullName>
    </submittedName>
</protein>
<reference evidence="1 2" key="1">
    <citation type="submission" date="2015-10" db="EMBL/GenBank/DDBJ databases">
        <title>Genome analyses suggest a sexual origin of heterokaryosis in a supposedly ancient asexual fungus.</title>
        <authorList>
            <person name="Ropars J."/>
            <person name="Sedzielewska K."/>
            <person name="Noel J."/>
            <person name="Charron P."/>
            <person name="Farinelli L."/>
            <person name="Marton T."/>
            <person name="Kruger M."/>
            <person name="Pelin A."/>
            <person name="Brachmann A."/>
            <person name="Corradi N."/>
        </authorList>
    </citation>
    <scope>NUCLEOTIDE SEQUENCE [LARGE SCALE GENOMIC DNA]</scope>
    <source>
        <strain evidence="1 2">A4</strain>
    </source>
</reference>
<proteinExistence type="predicted"/>
<sequence>MEYENPKTILDSDKGEYNDTNVEITLCFGMLEYYMSQTEMDNFTDKKQAE</sequence>
<evidence type="ECO:0000313" key="2">
    <source>
        <dbReference type="Proteomes" id="UP000234323"/>
    </source>
</evidence>
<accession>A0A2I1GBR5</accession>
<organism evidence="1 2">
    <name type="scientific">Rhizophagus irregularis</name>
    <dbReference type="NCBI Taxonomy" id="588596"/>
    <lineage>
        <taxon>Eukaryota</taxon>
        <taxon>Fungi</taxon>
        <taxon>Fungi incertae sedis</taxon>
        <taxon>Mucoromycota</taxon>
        <taxon>Glomeromycotina</taxon>
        <taxon>Glomeromycetes</taxon>
        <taxon>Glomerales</taxon>
        <taxon>Glomeraceae</taxon>
        <taxon>Rhizophagus</taxon>
    </lineage>
</organism>
<evidence type="ECO:0000313" key="1">
    <source>
        <dbReference type="EMBL" id="PKY44065.1"/>
    </source>
</evidence>
<dbReference type="Proteomes" id="UP000234323">
    <property type="component" value="Unassembled WGS sequence"/>
</dbReference>
<dbReference type="EMBL" id="LLXI01000297">
    <property type="protein sequence ID" value="PKY44065.1"/>
    <property type="molecule type" value="Genomic_DNA"/>
</dbReference>
<dbReference type="AlphaFoldDB" id="A0A2I1GBR5"/>
<keyword evidence="2" id="KW-1185">Reference proteome</keyword>